<evidence type="ECO:0000313" key="1">
    <source>
        <dbReference type="EMBL" id="MFC3957520.1"/>
    </source>
</evidence>
<sequence>MAHASTFLQTLEERDLYRFESAPELVFLDARESVLEWTDLNASVTDFVVATHVVDLGIDHIATYDRHYDSVDVATLPYVTPPEPNR</sequence>
<dbReference type="PANTHER" id="PTHR42188">
    <property type="entry name" value="23S RRNA-SPECIFIC ENDONUCLEASE VAPC20"/>
    <property type="match status" value="1"/>
</dbReference>
<dbReference type="InterPro" id="IPR029060">
    <property type="entry name" value="PIN-like_dom_sf"/>
</dbReference>
<dbReference type="GeneID" id="73902886"/>
<name>A0ABD5NLA5_9EURY</name>
<gene>
    <name evidence="1" type="ORF">ACFOUR_03915</name>
</gene>
<dbReference type="InterPro" id="IPR039018">
    <property type="entry name" value="VapC20-like"/>
</dbReference>
<comment type="caution">
    <text evidence="1">The sequence shown here is derived from an EMBL/GenBank/DDBJ whole genome shotgun (WGS) entry which is preliminary data.</text>
</comment>
<reference evidence="1 2" key="1">
    <citation type="journal article" date="2019" name="Int. J. Syst. Evol. Microbiol.">
        <title>The Global Catalogue of Microorganisms (GCM) 10K type strain sequencing project: providing services to taxonomists for standard genome sequencing and annotation.</title>
        <authorList>
            <consortium name="The Broad Institute Genomics Platform"/>
            <consortium name="The Broad Institute Genome Sequencing Center for Infectious Disease"/>
            <person name="Wu L."/>
            <person name="Ma J."/>
        </authorList>
    </citation>
    <scope>NUCLEOTIDE SEQUENCE [LARGE SCALE GENOMIC DNA]</scope>
    <source>
        <strain evidence="1 2">IBRC-M 10256</strain>
    </source>
</reference>
<accession>A0ABD5NLA5</accession>
<dbReference type="PANTHER" id="PTHR42188:SF1">
    <property type="entry name" value="23S RRNA-SPECIFIC ENDONUCLEASE VAPC20"/>
    <property type="match status" value="1"/>
</dbReference>
<dbReference type="EMBL" id="JBHSAQ010000002">
    <property type="protein sequence ID" value="MFC3957520.1"/>
    <property type="molecule type" value="Genomic_DNA"/>
</dbReference>
<dbReference type="RefSeq" id="WP_256533750.1">
    <property type="nucleotide sequence ID" value="NZ_CP101824.1"/>
</dbReference>
<evidence type="ECO:0000313" key="2">
    <source>
        <dbReference type="Proteomes" id="UP001595846"/>
    </source>
</evidence>
<protein>
    <recommendedName>
        <fullName evidence="3">PIN domain-containing protein</fullName>
    </recommendedName>
</protein>
<dbReference type="Gene3D" id="3.40.50.1010">
    <property type="entry name" value="5'-nuclease"/>
    <property type="match status" value="1"/>
</dbReference>
<dbReference type="AlphaFoldDB" id="A0ABD5NLA5"/>
<keyword evidence="2" id="KW-1185">Reference proteome</keyword>
<proteinExistence type="predicted"/>
<dbReference type="SUPFAM" id="SSF88723">
    <property type="entry name" value="PIN domain-like"/>
    <property type="match status" value="1"/>
</dbReference>
<dbReference type="Proteomes" id="UP001595846">
    <property type="component" value="Unassembled WGS sequence"/>
</dbReference>
<organism evidence="1 2">
    <name type="scientific">Halovivax cerinus</name>
    <dbReference type="NCBI Taxonomy" id="1487865"/>
    <lineage>
        <taxon>Archaea</taxon>
        <taxon>Methanobacteriati</taxon>
        <taxon>Methanobacteriota</taxon>
        <taxon>Stenosarchaea group</taxon>
        <taxon>Halobacteria</taxon>
        <taxon>Halobacteriales</taxon>
        <taxon>Natrialbaceae</taxon>
        <taxon>Halovivax</taxon>
    </lineage>
</organism>
<evidence type="ECO:0008006" key="3">
    <source>
        <dbReference type="Google" id="ProtNLM"/>
    </source>
</evidence>